<dbReference type="EMBL" id="JEMT01024045">
    <property type="protein sequence ID" value="EXX63223.1"/>
    <property type="molecule type" value="Genomic_DNA"/>
</dbReference>
<keyword evidence="4" id="KW-0862">Zinc</keyword>
<dbReference type="AlphaFoldDB" id="A0A015M8R8"/>
<dbReference type="PROSITE" id="PS00028">
    <property type="entry name" value="ZINC_FINGER_C2H2_1"/>
    <property type="match status" value="2"/>
</dbReference>
<keyword evidence="5" id="KW-0805">Transcription regulation</keyword>
<feature type="domain" description="C2H2-type" evidence="11">
    <location>
        <begin position="395"/>
        <end position="425"/>
    </location>
</feature>
<name>A0A015M8R8_RHIIW</name>
<dbReference type="GO" id="GO:0006357">
    <property type="term" value="P:regulation of transcription by RNA polymerase II"/>
    <property type="evidence" value="ECO:0007669"/>
    <property type="project" value="TreeGrafter"/>
</dbReference>
<dbReference type="GO" id="GO:0008270">
    <property type="term" value="F:zinc ion binding"/>
    <property type="evidence" value="ECO:0007669"/>
    <property type="project" value="UniProtKB-KW"/>
</dbReference>
<dbReference type="InterPro" id="IPR051061">
    <property type="entry name" value="Zinc_finger_trans_reg"/>
</dbReference>
<feature type="coiled-coil region" evidence="9">
    <location>
        <begin position="226"/>
        <end position="288"/>
    </location>
</feature>
<evidence type="ECO:0000313" key="12">
    <source>
        <dbReference type="EMBL" id="EXX63223.1"/>
    </source>
</evidence>
<keyword evidence="3 8" id="KW-0863">Zinc-finger</keyword>
<dbReference type="PANTHER" id="PTHR46179:SF13">
    <property type="entry name" value="C2H2-TYPE DOMAIN-CONTAINING PROTEIN"/>
    <property type="match status" value="1"/>
</dbReference>
<dbReference type="HOGENOM" id="CLU_633329_0_0_1"/>
<gene>
    <name evidence="12" type="ORF">RirG_154300</name>
</gene>
<evidence type="ECO:0000256" key="8">
    <source>
        <dbReference type="PROSITE-ProRule" id="PRU00042"/>
    </source>
</evidence>
<reference evidence="12 13" key="1">
    <citation type="submission" date="2014-02" db="EMBL/GenBank/DDBJ databases">
        <title>Single nucleus genome sequencing reveals high similarity among nuclei of an endomycorrhizal fungus.</title>
        <authorList>
            <person name="Lin K."/>
            <person name="Geurts R."/>
            <person name="Zhang Z."/>
            <person name="Limpens E."/>
            <person name="Saunders D.G."/>
            <person name="Mu D."/>
            <person name="Pang E."/>
            <person name="Cao H."/>
            <person name="Cha H."/>
            <person name="Lin T."/>
            <person name="Zhou Q."/>
            <person name="Shang Y."/>
            <person name="Li Y."/>
            <person name="Ivanov S."/>
            <person name="Sharma T."/>
            <person name="Velzen R.V."/>
            <person name="Ruijter N.D."/>
            <person name="Aanen D.K."/>
            <person name="Win J."/>
            <person name="Kamoun S."/>
            <person name="Bisseling T."/>
            <person name="Huang S."/>
        </authorList>
    </citation>
    <scope>NUCLEOTIDE SEQUENCE [LARGE SCALE GENOMIC DNA]</scope>
    <source>
        <strain evidence="13">DAOM197198w</strain>
    </source>
</reference>
<sequence>MSTTNITPTELIIQYPCLWDNCRDSFLSLPDLGAHIATVHLNTLSSFNCKWRTCHNYNFQTKYSLVQHIYSHLSSIPNHLQTREMVRITPYYPHYYYNQVPSGIYPQTYIQSPYRPYTYQYTPIIQNFQSRSPAHAILALGNDEFISNNNNIEIGPVISSGQNSLRSVDPQSVVLRQYKIPQQIDLVTPSQIVIQEKVVPSQIINIQDESPIQCFSHSNASSTSTQKQEQINTTDLKKELEELRDLLKEQTQKLNDKTQELDKNTEEMKKMADEIDEKSREITKLKSTISLKDSEMSIIKENLELQTSISKILQEQNRIADDKLRRMWVEMLCRKADLGESVSNRKMNINDEPSSFTSRKRPRRDKDEETENSDLHPMELPAPPHENISVITKGISCSWDGCEKTFRTRLALKAHIVSSHMNEEILKVPVINP</sequence>
<evidence type="ECO:0000256" key="10">
    <source>
        <dbReference type="SAM" id="MobiDB-lite"/>
    </source>
</evidence>
<comment type="subcellular location">
    <subcellularLocation>
        <location evidence="1">Nucleus</location>
    </subcellularLocation>
</comment>
<keyword evidence="7" id="KW-0539">Nucleus</keyword>
<dbReference type="SMART" id="SM00355">
    <property type="entry name" value="ZnF_C2H2"/>
    <property type="match status" value="3"/>
</dbReference>
<dbReference type="SMR" id="A0A015M8R8"/>
<dbReference type="InterPro" id="IPR013087">
    <property type="entry name" value="Znf_C2H2_type"/>
</dbReference>
<dbReference type="PROSITE" id="PS50157">
    <property type="entry name" value="ZINC_FINGER_C2H2_2"/>
    <property type="match status" value="1"/>
</dbReference>
<dbReference type="OrthoDB" id="2408782at2759"/>
<dbReference type="Gene3D" id="3.30.160.60">
    <property type="entry name" value="Classic Zinc Finger"/>
    <property type="match status" value="2"/>
</dbReference>
<dbReference type="PANTHER" id="PTHR46179">
    <property type="entry name" value="ZINC FINGER PROTEIN"/>
    <property type="match status" value="1"/>
</dbReference>
<proteinExistence type="predicted"/>
<evidence type="ECO:0000256" key="4">
    <source>
        <dbReference type="ARBA" id="ARBA00022833"/>
    </source>
</evidence>
<evidence type="ECO:0000256" key="3">
    <source>
        <dbReference type="ARBA" id="ARBA00022771"/>
    </source>
</evidence>
<evidence type="ECO:0000256" key="7">
    <source>
        <dbReference type="ARBA" id="ARBA00023242"/>
    </source>
</evidence>
<organism evidence="12 13">
    <name type="scientific">Rhizophagus irregularis (strain DAOM 197198w)</name>
    <name type="common">Glomus intraradices</name>
    <dbReference type="NCBI Taxonomy" id="1432141"/>
    <lineage>
        <taxon>Eukaryota</taxon>
        <taxon>Fungi</taxon>
        <taxon>Fungi incertae sedis</taxon>
        <taxon>Mucoromycota</taxon>
        <taxon>Glomeromycotina</taxon>
        <taxon>Glomeromycetes</taxon>
        <taxon>Glomerales</taxon>
        <taxon>Glomeraceae</taxon>
        <taxon>Rhizophagus</taxon>
    </lineage>
</organism>
<accession>A0A015M8R8</accession>
<evidence type="ECO:0000256" key="9">
    <source>
        <dbReference type="SAM" id="Coils"/>
    </source>
</evidence>
<keyword evidence="2" id="KW-0479">Metal-binding</keyword>
<keyword evidence="6" id="KW-0804">Transcription</keyword>
<keyword evidence="9" id="KW-0175">Coiled coil</keyword>
<evidence type="ECO:0000256" key="5">
    <source>
        <dbReference type="ARBA" id="ARBA00023015"/>
    </source>
</evidence>
<dbReference type="Proteomes" id="UP000022910">
    <property type="component" value="Unassembled WGS sequence"/>
</dbReference>
<protein>
    <submittedName>
        <fullName evidence="12">Zap1p</fullName>
    </submittedName>
</protein>
<evidence type="ECO:0000259" key="11">
    <source>
        <dbReference type="PROSITE" id="PS50157"/>
    </source>
</evidence>
<evidence type="ECO:0000313" key="13">
    <source>
        <dbReference type="Proteomes" id="UP000022910"/>
    </source>
</evidence>
<feature type="region of interest" description="Disordered" evidence="10">
    <location>
        <begin position="344"/>
        <end position="386"/>
    </location>
</feature>
<dbReference type="STRING" id="1432141.A0A015M8R8"/>
<dbReference type="InterPro" id="IPR027417">
    <property type="entry name" value="P-loop_NTPase"/>
</dbReference>
<keyword evidence="13" id="KW-1185">Reference proteome</keyword>
<evidence type="ECO:0000256" key="2">
    <source>
        <dbReference type="ARBA" id="ARBA00022723"/>
    </source>
</evidence>
<feature type="compositionally biased region" description="Polar residues" evidence="10">
    <location>
        <begin position="344"/>
        <end position="357"/>
    </location>
</feature>
<comment type="caution">
    <text evidence="12">The sequence shown here is derived from an EMBL/GenBank/DDBJ whole genome shotgun (WGS) entry which is preliminary data.</text>
</comment>
<evidence type="ECO:0000256" key="6">
    <source>
        <dbReference type="ARBA" id="ARBA00023163"/>
    </source>
</evidence>
<dbReference type="GO" id="GO:0005634">
    <property type="term" value="C:nucleus"/>
    <property type="evidence" value="ECO:0007669"/>
    <property type="project" value="UniProtKB-SubCell"/>
</dbReference>
<evidence type="ECO:0000256" key="1">
    <source>
        <dbReference type="ARBA" id="ARBA00004123"/>
    </source>
</evidence>
<dbReference type="Gene3D" id="3.40.50.300">
    <property type="entry name" value="P-loop containing nucleotide triphosphate hydrolases"/>
    <property type="match status" value="1"/>
</dbReference>